<evidence type="ECO:0000256" key="2">
    <source>
        <dbReference type="ARBA" id="ARBA00023235"/>
    </source>
</evidence>
<evidence type="ECO:0000313" key="6">
    <source>
        <dbReference type="Proteomes" id="UP001589813"/>
    </source>
</evidence>
<dbReference type="PANTHER" id="PTHR47683:SF2">
    <property type="entry name" value="RNA-BINDING S4 DOMAIN-CONTAINING PROTEIN"/>
    <property type="match status" value="1"/>
</dbReference>
<keyword evidence="6" id="KW-1185">Reference proteome</keyword>
<dbReference type="EMBL" id="JBHLXP010000005">
    <property type="protein sequence ID" value="MFC0050230.1"/>
    <property type="molecule type" value="Genomic_DNA"/>
</dbReference>
<dbReference type="InterPro" id="IPR000748">
    <property type="entry name" value="PsdUridine_synth_RsuA/RluB/E/F"/>
</dbReference>
<keyword evidence="2 3" id="KW-0413">Isomerase</keyword>
<dbReference type="PANTHER" id="PTHR47683">
    <property type="entry name" value="PSEUDOURIDINE SYNTHASE FAMILY PROTEIN-RELATED"/>
    <property type="match status" value="1"/>
</dbReference>
<dbReference type="NCBIfam" id="TIGR00093">
    <property type="entry name" value="pseudouridine synthase"/>
    <property type="match status" value="1"/>
</dbReference>
<evidence type="ECO:0000256" key="1">
    <source>
        <dbReference type="ARBA" id="ARBA00008348"/>
    </source>
</evidence>
<comment type="caution">
    <text evidence="5">The sequence shown here is derived from an EMBL/GenBank/DDBJ whole genome shotgun (WGS) entry which is preliminary data.</text>
</comment>
<dbReference type="PROSITE" id="PS01149">
    <property type="entry name" value="PSI_RSU"/>
    <property type="match status" value="1"/>
</dbReference>
<feature type="domain" description="Pseudouridine synthase RsuA/RluA-like" evidence="4">
    <location>
        <begin position="69"/>
        <end position="200"/>
    </location>
</feature>
<dbReference type="InterPro" id="IPR020094">
    <property type="entry name" value="TruA/RsuA/RluB/E/F_N"/>
</dbReference>
<dbReference type="Gene3D" id="3.30.70.580">
    <property type="entry name" value="Pseudouridine synthase I, catalytic domain, N-terminal subdomain"/>
    <property type="match status" value="1"/>
</dbReference>
<evidence type="ECO:0000259" key="4">
    <source>
        <dbReference type="Pfam" id="PF00849"/>
    </source>
</evidence>
<evidence type="ECO:0000313" key="5">
    <source>
        <dbReference type="EMBL" id="MFC0050230.1"/>
    </source>
</evidence>
<name>A0ABV6BL64_9GAMM</name>
<dbReference type="InterPro" id="IPR006145">
    <property type="entry name" value="PsdUridine_synth_RsuA/RluA"/>
</dbReference>
<dbReference type="InterPro" id="IPR042092">
    <property type="entry name" value="PsdUridine_s_RsuA/RluB/E/F_cat"/>
</dbReference>
<dbReference type="GO" id="GO:0016853">
    <property type="term" value="F:isomerase activity"/>
    <property type="evidence" value="ECO:0007669"/>
    <property type="project" value="UniProtKB-KW"/>
</dbReference>
<accession>A0ABV6BL64</accession>
<dbReference type="Proteomes" id="UP001589813">
    <property type="component" value="Unassembled WGS sequence"/>
</dbReference>
<dbReference type="Gene3D" id="3.30.70.1560">
    <property type="entry name" value="Alpha-L RNA-binding motif"/>
    <property type="match status" value="1"/>
</dbReference>
<dbReference type="InterPro" id="IPR050343">
    <property type="entry name" value="RsuA_PseudoU_synthase"/>
</dbReference>
<dbReference type="EC" id="5.4.99.-" evidence="3"/>
<gene>
    <name evidence="5" type="ORF">ACFFJP_18165</name>
</gene>
<dbReference type="InterPro" id="IPR020103">
    <property type="entry name" value="PsdUridine_synth_cat_dom_sf"/>
</dbReference>
<evidence type="ECO:0000256" key="3">
    <source>
        <dbReference type="RuleBase" id="RU003887"/>
    </source>
</evidence>
<dbReference type="InterPro" id="IPR018496">
    <property type="entry name" value="PsdUridine_synth_RsuA/RluB_CS"/>
</dbReference>
<dbReference type="Pfam" id="PF00849">
    <property type="entry name" value="PseudoU_synth_2"/>
    <property type="match status" value="1"/>
</dbReference>
<protein>
    <recommendedName>
        <fullName evidence="3">Pseudouridine synthase</fullName>
        <ecNumber evidence="3">5.4.99.-</ecNumber>
    </recommendedName>
</protein>
<dbReference type="SUPFAM" id="SSF55120">
    <property type="entry name" value="Pseudouridine synthase"/>
    <property type="match status" value="1"/>
</dbReference>
<dbReference type="RefSeq" id="WP_377247625.1">
    <property type="nucleotide sequence ID" value="NZ_JBHLXP010000005.1"/>
</dbReference>
<comment type="similarity">
    <text evidence="1 3">Belongs to the pseudouridine synthase RsuA family.</text>
</comment>
<sequence length="241" mass="26955">MMSQLPRQRLWQRLTEAGIPPASQQALLDAGRLSLVPAATAPLKLSHWLLNDSTLLLDSRALPAVPPRQYWAYHKPVGVDCNVRTSDPHSIATILQHLPAGVFAIGRLDKDSCGLLLLSNDGAFAQRLLHPTQQHQKTYRVQVDQAVTNSMLQQLQHGLRYQAGPQWIEARPCMAERRGPTQLELTLTEGKNRQIRYMCRQLGLKVLQLQRIRIGALTLPDLTVGELQELNPQQVAMAASY</sequence>
<proteinExistence type="inferred from homology"/>
<reference evidence="5 6" key="1">
    <citation type="submission" date="2024-09" db="EMBL/GenBank/DDBJ databases">
        <authorList>
            <person name="Sun Q."/>
            <person name="Mori K."/>
        </authorList>
    </citation>
    <scope>NUCLEOTIDE SEQUENCE [LARGE SCALE GENOMIC DNA]</scope>
    <source>
        <strain evidence="5 6">KCTC 23315</strain>
    </source>
</reference>
<organism evidence="5 6">
    <name type="scientific">Rheinheimera tilapiae</name>
    <dbReference type="NCBI Taxonomy" id="875043"/>
    <lineage>
        <taxon>Bacteria</taxon>
        <taxon>Pseudomonadati</taxon>
        <taxon>Pseudomonadota</taxon>
        <taxon>Gammaproteobacteria</taxon>
        <taxon>Chromatiales</taxon>
        <taxon>Chromatiaceae</taxon>
        <taxon>Rheinheimera</taxon>
    </lineage>
</organism>